<feature type="domain" description="Reverse transcriptase" evidence="1">
    <location>
        <begin position="2"/>
        <end position="95"/>
    </location>
</feature>
<dbReference type="EMBL" id="CM003609">
    <property type="protein sequence ID" value="KYP63789.1"/>
    <property type="molecule type" value="Genomic_DNA"/>
</dbReference>
<dbReference type="EMBL" id="CM003609">
    <property type="protein sequence ID" value="KYP63771.1"/>
    <property type="molecule type" value="Genomic_DNA"/>
</dbReference>
<protein>
    <submittedName>
        <fullName evidence="2">Transposon Ty3-I Gag-Pol polyprotein</fullName>
    </submittedName>
</protein>
<reference evidence="2 4" key="1">
    <citation type="journal article" date="2012" name="Nat. Biotechnol.">
        <title>Draft genome sequence of pigeonpea (Cajanus cajan), an orphan legume crop of resource-poor farmers.</title>
        <authorList>
            <person name="Varshney R.K."/>
            <person name="Chen W."/>
            <person name="Li Y."/>
            <person name="Bharti A.K."/>
            <person name="Saxena R.K."/>
            <person name="Schlueter J.A."/>
            <person name="Donoghue M.T."/>
            <person name="Azam S."/>
            <person name="Fan G."/>
            <person name="Whaley A.M."/>
            <person name="Farmer A.D."/>
            <person name="Sheridan J."/>
            <person name="Iwata A."/>
            <person name="Tuteja R."/>
            <person name="Penmetsa R.V."/>
            <person name="Wu W."/>
            <person name="Upadhyaya H.D."/>
            <person name="Yang S.P."/>
            <person name="Shah T."/>
            <person name="Saxena K.B."/>
            <person name="Michael T."/>
            <person name="McCombie W.R."/>
            <person name="Yang B."/>
            <person name="Zhang G."/>
            <person name="Yang H."/>
            <person name="Wang J."/>
            <person name="Spillane C."/>
            <person name="Cook D.R."/>
            <person name="May G.D."/>
            <person name="Xu X."/>
            <person name="Jackson S.A."/>
        </authorList>
    </citation>
    <scope>NUCLEOTIDE SEQUENCE [LARGE SCALE GENOMIC DNA]</scope>
    <source>
        <strain evidence="4">cv. Asha</strain>
    </source>
</reference>
<dbReference type="InterPro" id="IPR043128">
    <property type="entry name" value="Rev_trsase/Diguanyl_cyclase"/>
</dbReference>
<gene>
    <name evidence="2" type="ORF">KK1_018353</name>
    <name evidence="3" type="ORF">KK1_018371</name>
</gene>
<accession>A0A151T9Q7</accession>
<dbReference type="PANTHER" id="PTHR24559:SF444">
    <property type="entry name" value="REVERSE TRANSCRIPTASE DOMAIN-CONTAINING PROTEIN"/>
    <property type="match status" value="1"/>
</dbReference>
<sequence>MDQMRGASVFSKIDLRSGYHQIRAKEGDIPKTAFGTRYGHYEYVVMLFGMTNAPTVFMDYMNKIFRPFLDKFVVVFIDDILIYSRTPEEHGEHLRLSAGDFESEAAIR</sequence>
<name>A0A151T9Q7_CAJCA</name>
<dbReference type="Proteomes" id="UP000075243">
    <property type="component" value="Chromosome 7"/>
</dbReference>
<dbReference type="Gramene" id="C.cajan_17827.t">
    <property type="protein sequence ID" value="C.cajan_17827.t.cds1"/>
    <property type="gene ID" value="C.cajan_17827"/>
</dbReference>
<dbReference type="Gramene" id="C.cajan_17845.t">
    <property type="protein sequence ID" value="C.cajan_17845.t.cds1"/>
    <property type="gene ID" value="C.cajan_17845"/>
</dbReference>
<evidence type="ECO:0000313" key="3">
    <source>
        <dbReference type="EMBL" id="KYP63789.1"/>
    </source>
</evidence>
<keyword evidence="4" id="KW-1185">Reference proteome</keyword>
<dbReference type="AlphaFoldDB" id="A0A151T9Q7"/>
<dbReference type="Gene3D" id="3.10.10.10">
    <property type="entry name" value="HIV Type 1 Reverse Transcriptase, subunit A, domain 1"/>
    <property type="match status" value="1"/>
</dbReference>
<dbReference type="CDD" id="cd01647">
    <property type="entry name" value="RT_LTR"/>
    <property type="match status" value="1"/>
</dbReference>
<dbReference type="Gene3D" id="3.30.70.270">
    <property type="match status" value="1"/>
</dbReference>
<dbReference type="InterPro" id="IPR043502">
    <property type="entry name" value="DNA/RNA_pol_sf"/>
</dbReference>
<proteinExistence type="predicted"/>
<dbReference type="SUPFAM" id="SSF56672">
    <property type="entry name" value="DNA/RNA polymerases"/>
    <property type="match status" value="1"/>
</dbReference>
<evidence type="ECO:0000259" key="1">
    <source>
        <dbReference type="Pfam" id="PF00078"/>
    </source>
</evidence>
<dbReference type="InterPro" id="IPR000477">
    <property type="entry name" value="RT_dom"/>
</dbReference>
<organism evidence="2 4">
    <name type="scientific">Cajanus cajan</name>
    <name type="common">Pigeon pea</name>
    <name type="synonym">Cajanus indicus</name>
    <dbReference type="NCBI Taxonomy" id="3821"/>
    <lineage>
        <taxon>Eukaryota</taxon>
        <taxon>Viridiplantae</taxon>
        <taxon>Streptophyta</taxon>
        <taxon>Embryophyta</taxon>
        <taxon>Tracheophyta</taxon>
        <taxon>Spermatophyta</taxon>
        <taxon>Magnoliopsida</taxon>
        <taxon>eudicotyledons</taxon>
        <taxon>Gunneridae</taxon>
        <taxon>Pentapetalae</taxon>
        <taxon>rosids</taxon>
        <taxon>fabids</taxon>
        <taxon>Fabales</taxon>
        <taxon>Fabaceae</taxon>
        <taxon>Papilionoideae</taxon>
        <taxon>50 kb inversion clade</taxon>
        <taxon>NPAAA clade</taxon>
        <taxon>indigoferoid/millettioid clade</taxon>
        <taxon>Phaseoleae</taxon>
        <taxon>Cajanus</taxon>
    </lineage>
</organism>
<evidence type="ECO:0000313" key="2">
    <source>
        <dbReference type="EMBL" id="KYP63771.1"/>
    </source>
</evidence>
<dbReference type="Pfam" id="PF00078">
    <property type="entry name" value="RVT_1"/>
    <property type="match status" value="1"/>
</dbReference>
<dbReference type="InterPro" id="IPR053134">
    <property type="entry name" value="RNA-dir_DNA_polymerase"/>
</dbReference>
<dbReference type="PANTHER" id="PTHR24559">
    <property type="entry name" value="TRANSPOSON TY3-I GAG-POL POLYPROTEIN"/>
    <property type="match status" value="1"/>
</dbReference>
<evidence type="ECO:0000313" key="4">
    <source>
        <dbReference type="Proteomes" id="UP000075243"/>
    </source>
</evidence>